<keyword evidence="3" id="KW-1185">Reference proteome</keyword>
<accession>A0A401Z3W4</accession>
<reference evidence="2 3" key="1">
    <citation type="submission" date="2018-12" db="EMBL/GenBank/DDBJ databases">
        <title>Draft genome sequence of Embleya hyalina NBRC 13850T.</title>
        <authorList>
            <person name="Komaki H."/>
            <person name="Hosoyama A."/>
            <person name="Kimura A."/>
            <person name="Ichikawa N."/>
            <person name="Tamura T."/>
        </authorList>
    </citation>
    <scope>NUCLEOTIDE SEQUENCE [LARGE SCALE GENOMIC DNA]</scope>
    <source>
        <strain evidence="2 3">NBRC 13850</strain>
    </source>
</reference>
<protein>
    <submittedName>
        <fullName evidence="2">Uncharacterized protein</fullName>
    </submittedName>
</protein>
<sequence length="79" mass="7657">MVVEVIAMGKSSSGKGGHKGGGGHGRSGGHTPMTSAAASRIQSSSAKNPSSRSAETDFAPRAQSAAASNESGTGGSGRR</sequence>
<organism evidence="2 3">
    <name type="scientific">Embleya hyalina</name>
    <dbReference type="NCBI Taxonomy" id="516124"/>
    <lineage>
        <taxon>Bacteria</taxon>
        <taxon>Bacillati</taxon>
        <taxon>Actinomycetota</taxon>
        <taxon>Actinomycetes</taxon>
        <taxon>Kitasatosporales</taxon>
        <taxon>Streptomycetaceae</taxon>
        <taxon>Embleya</taxon>
    </lineage>
</organism>
<dbReference type="EMBL" id="BIFH01000050">
    <property type="protein sequence ID" value="GCE01537.1"/>
    <property type="molecule type" value="Genomic_DNA"/>
</dbReference>
<comment type="caution">
    <text evidence="2">The sequence shown here is derived from an EMBL/GenBank/DDBJ whole genome shotgun (WGS) entry which is preliminary data.</text>
</comment>
<feature type="compositionally biased region" description="Gly residues" evidence="1">
    <location>
        <begin position="19"/>
        <end position="28"/>
    </location>
</feature>
<dbReference type="Proteomes" id="UP000286931">
    <property type="component" value="Unassembled WGS sequence"/>
</dbReference>
<dbReference type="AlphaFoldDB" id="A0A401Z3W4"/>
<feature type="region of interest" description="Disordered" evidence="1">
    <location>
        <begin position="1"/>
        <end position="79"/>
    </location>
</feature>
<evidence type="ECO:0000313" key="2">
    <source>
        <dbReference type="EMBL" id="GCE01537.1"/>
    </source>
</evidence>
<proteinExistence type="predicted"/>
<evidence type="ECO:0000256" key="1">
    <source>
        <dbReference type="SAM" id="MobiDB-lite"/>
    </source>
</evidence>
<name>A0A401Z3W4_9ACTN</name>
<evidence type="ECO:0000313" key="3">
    <source>
        <dbReference type="Proteomes" id="UP000286931"/>
    </source>
</evidence>
<feature type="compositionally biased region" description="Low complexity" evidence="1">
    <location>
        <begin position="35"/>
        <end position="53"/>
    </location>
</feature>
<gene>
    <name evidence="2" type="ORF">EHYA_09303</name>
</gene>